<name>U6KIQ2_9EIME</name>
<sequence length="279" mass="31180">MDLFQVELDSEGDVVGFSFLPNSSFEPSQDIISWQMRQAVSSVPLPNIFYHLMYGIHYNPSDPLLKNAGLHPVDVKTLMHYFPAPFLLYEDVHYEKCQQILADLSAIGLSDKEKAEFLSLLCAILVADVVSYKIQNELPAEAEEVEKEEEAPVPAAPRVRRITKQSGQTLERTLMVGKKSAMNLAGLDIINLLASLLGVDETVMRDICLGTDAWQVRYLALKLFVRVRWWLLGIISQSLRLSKKTDVHKDCYIATPTGLLPQPSKLLGLGGVSEPPWLS</sequence>
<dbReference type="EMBL" id="HG736572">
    <property type="protein sequence ID" value="CDJ36686.1"/>
    <property type="molecule type" value="Genomic_DNA"/>
</dbReference>
<dbReference type="AlphaFoldDB" id="U6KIQ2"/>
<proteinExistence type="predicted"/>
<organism evidence="1 2">
    <name type="scientific">Eimeria mitis</name>
    <dbReference type="NCBI Taxonomy" id="44415"/>
    <lineage>
        <taxon>Eukaryota</taxon>
        <taxon>Sar</taxon>
        <taxon>Alveolata</taxon>
        <taxon>Apicomplexa</taxon>
        <taxon>Conoidasida</taxon>
        <taxon>Coccidia</taxon>
        <taxon>Eucoccidiorida</taxon>
        <taxon>Eimeriorina</taxon>
        <taxon>Eimeriidae</taxon>
        <taxon>Eimeria</taxon>
    </lineage>
</organism>
<dbReference type="SUPFAM" id="SSF52540">
    <property type="entry name" value="P-loop containing nucleoside triphosphate hydrolases"/>
    <property type="match status" value="1"/>
</dbReference>
<reference evidence="1" key="1">
    <citation type="submission" date="2013-10" db="EMBL/GenBank/DDBJ databases">
        <title>Genomic analysis of the causative agents of coccidiosis in chickens.</title>
        <authorList>
            <person name="Reid A.J."/>
            <person name="Blake D."/>
            <person name="Billington K."/>
            <person name="Browne H."/>
            <person name="Dunn M."/>
            <person name="Hung S."/>
            <person name="Kawahara F."/>
            <person name="Miranda-Saavedra D."/>
            <person name="Mourier T."/>
            <person name="Nagra H."/>
            <person name="Otto T.D."/>
            <person name="Rawlings N."/>
            <person name="Sanchez A."/>
            <person name="Sanders M."/>
            <person name="Subramaniam C."/>
            <person name="Tay Y."/>
            <person name="Dear P."/>
            <person name="Doerig C."/>
            <person name="Gruber A."/>
            <person name="Parkinson J."/>
            <person name="Shirley M."/>
            <person name="Wan K.L."/>
            <person name="Berriman M."/>
            <person name="Tomley F."/>
            <person name="Pain A."/>
        </authorList>
    </citation>
    <scope>NUCLEOTIDE SEQUENCE [LARGE SCALE GENOMIC DNA]</scope>
    <source>
        <strain evidence="1">Houghton</strain>
    </source>
</reference>
<dbReference type="GeneID" id="60404606"/>
<dbReference type="OrthoDB" id="16281at2759"/>
<dbReference type="RefSeq" id="XP_037878974.1">
    <property type="nucleotide sequence ID" value="XM_038023120.1"/>
</dbReference>
<dbReference type="Proteomes" id="UP000030744">
    <property type="component" value="Unassembled WGS sequence"/>
</dbReference>
<evidence type="ECO:0000313" key="2">
    <source>
        <dbReference type="Proteomes" id="UP000030744"/>
    </source>
</evidence>
<dbReference type="InterPro" id="IPR027417">
    <property type="entry name" value="P-loop_NTPase"/>
</dbReference>
<evidence type="ECO:0000313" key="1">
    <source>
        <dbReference type="EMBL" id="CDJ36686.1"/>
    </source>
</evidence>
<dbReference type="VEuPathDB" id="ToxoDB:EMH_0093640"/>
<reference evidence="1" key="2">
    <citation type="submission" date="2013-10" db="EMBL/GenBank/DDBJ databases">
        <authorList>
            <person name="Aslett M."/>
        </authorList>
    </citation>
    <scope>NUCLEOTIDE SEQUENCE [LARGE SCALE GENOMIC DNA]</scope>
    <source>
        <strain evidence="1">Houghton</strain>
    </source>
</reference>
<accession>U6KIQ2</accession>
<protein>
    <submittedName>
        <fullName evidence="1">Uncharacterized protein</fullName>
    </submittedName>
</protein>
<keyword evidence="2" id="KW-1185">Reference proteome</keyword>
<gene>
    <name evidence="1" type="ORF">EMH_0093640</name>
</gene>